<reference evidence="4" key="1">
    <citation type="submission" date="2016-06" db="UniProtKB">
        <authorList>
            <consortium name="WormBaseParasite"/>
        </authorList>
    </citation>
    <scope>IDENTIFICATION</scope>
</reference>
<organism evidence="4">
    <name type="scientific">Gongylonema pulchrum</name>
    <dbReference type="NCBI Taxonomy" id="637853"/>
    <lineage>
        <taxon>Eukaryota</taxon>
        <taxon>Metazoa</taxon>
        <taxon>Ecdysozoa</taxon>
        <taxon>Nematoda</taxon>
        <taxon>Chromadorea</taxon>
        <taxon>Rhabditida</taxon>
        <taxon>Spirurina</taxon>
        <taxon>Spiruromorpha</taxon>
        <taxon>Spiruroidea</taxon>
        <taxon>Gongylonematidae</taxon>
        <taxon>Gongylonema</taxon>
    </lineage>
</organism>
<evidence type="ECO:0000256" key="1">
    <source>
        <dbReference type="SAM" id="MobiDB-lite"/>
    </source>
</evidence>
<protein>
    <submittedName>
        <fullName evidence="2 4">Uncharacterized protein</fullName>
    </submittedName>
</protein>
<reference evidence="2 3" key="2">
    <citation type="submission" date="2018-11" db="EMBL/GenBank/DDBJ databases">
        <authorList>
            <consortium name="Pathogen Informatics"/>
        </authorList>
    </citation>
    <scope>NUCLEOTIDE SEQUENCE [LARGE SCALE GENOMIC DNA]</scope>
</reference>
<evidence type="ECO:0000313" key="3">
    <source>
        <dbReference type="Proteomes" id="UP000271098"/>
    </source>
</evidence>
<evidence type="ECO:0000313" key="4">
    <source>
        <dbReference type="WBParaSite" id="GPUH_0001030601-mRNA-1"/>
    </source>
</evidence>
<dbReference type="WBParaSite" id="GPUH_0001030601-mRNA-1">
    <property type="protein sequence ID" value="GPUH_0001030601-mRNA-1"/>
    <property type="gene ID" value="GPUH_0001030601"/>
</dbReference>
<proteinExistence type="predicted"/>
<dbReference type="AlphaFoldDB" id="A0A183DNK2"/>
<feature type="region of interest" description="Disordered" evidence="1">
    <location>
        <begin position="36"/>
        <end position="83"/>
    </location>
</feature>
<gene>
    <name evidence="2" type="ORF">GPUH_LOCUS10293</name>
</gene>
<keyword evidence="3" id="KW-1185">Reference proteome</keyword>
<dbReference type="Proteomes" id="UP000271098">
    <property type="component" value="Unassembled WGS sequence"/>
</dbReference>
<accession>A0A183DNK2</accession>
<dbReference type="EMBL" id="UYRT01077915">
    <property type="protein sequence ID" value="VDN17244.1"/>
    <property type="molecule type" value="Genomic_DNA"/>
</dbReference>
<sequence length="121" mass="13445">MQNAATISTHAKTKPIAQQNTVTEWYEWHDWKSECKRSERRQNASPAGACAEPSQPSSSGNPSLVVPKLIQKSPRVKSTASCEGTREALIRLNNGRCSVESSPERVTGSMRYQKYHIGMLI</sequence>
<evidence type="ECO:0000313" key="2">
    <source>
        <dbReference type="EMBL" id="VDN17244.1"/>
    </source>
</evidence>
<name>A0A183DNK2_9BILA</name>